<protein>
    <submittedName>
        <fullName evidence="2">Uncharacterized protein</fullName>
    </submittedName>
</protein>
<name>A3KHU2_STRA7</name>
<sequence>MAAAAHRDRGSLAGVASREKGRPRAPPGWSSPPSSKAGPPGSGVACRSSERASASIGRIGGVKDTTPGVRRAGHRRPPDAPDSWTRTPTDETIIHITVQSRRIRARVEGTPSPTPQERSHPMIVKKMHDMGVKSEHAYLAAFASIGLTVVAWATSLKVEPGVNVDRADRWGLFVGEWAPTFFGLGLALSHYEQHDGTLTDSGVHVREV</sequence>
<proteinExistence type="predicted"/>
<dbReference type="AlphaFoldDB" id="A3KHU2"/>
<feature type="compositionally biased region" description="Low complexity" evidence="1">
    <location>
        <begin position="31"/>
        <end position="43"/>
    </location>
</feature>
<evidence type="ECO:0000313" key="2">
    <source>
        <dbReference type="EMBL" id="CAJ89268.1"/>
    </source>
</evidence>
<gene>
    <name evidence="2" type="ORF">SAML0281</name>
</gene>
<organism evidence="2">
    <name type="scientific">Streptomyces ambofaciens (strain ATCC 23877 / 3486 / DSM 40053 / JCM 4204 / NBRC 12836 / NRRL B-2516)</name>
    <dbReference type="NCBI Taxonomy" id="278992"/>
    <lineage>
        <taxon>Bacteria</taxon>
        <taxon>Bacillati</taxon>
        <taxon>Actinomycetota</taxon>
        <taxon>Actinomycetes</taxon>
        <taxon>Kitasatosporales</taxon>
        <taxon>Streptomycetaceae</taxon>
        <taxon>Streptomyces</taxon>
    </lineage>
</organism>
<evidence type="ECO:0000256" key="1">
    <source>
        <dbReference type="SAM" id="MobiDB-lite"/>
    </source>
</evidence>
<feature type="region of interest" description="Disordered" evidence="1">
    <location>
        <begin position="1"/>
        <end position="87"/>
    </location>
</feature>
<accession>A3KHU2</accession>
<reference evidence="2" key="1">
    <citation type="journal article" date="2006" name="Mol. Biol. Evol.">
        <title>Evolution of the terminal regions of the Streptomyces linear chromosome.</title>
        <authorList>
            <person name="Choulet F."/>
            <person name="Aigle B."/>
            <person name="Gallois A."/>
            <person name="Mangenot S."/>
            <person name="Gerbaud C."/>
            <person name="Truong C."/>
            <person name="Francou F.X."/>
            <person name="Fourrier C."/>
            <person name="Guerineau M."/>
            <person name="Decaris B."/>
            <person name="Barbe V."/>
            <person name="Pernodet J.L."/>
            <person name="Leblond P."/>
        </authorList>
    </citation>
    <scope>NUCLEOTIDE SEQUENCE</scope>
    <source>
        <strain evidence="2">ATCC 23877</strain>
    </source>
</reference>
<dbReference type="EMBL" id="AM238663">
    <property type="protein sequence ID" value="CAJ89268.1"/>
    <property type="molecule type" value="Genomic_DNA"/>
</dbReference>
<feature type="compositionally biased region" description="Basic and acidic residues" evidence="1">
    <location>
        <begin position="1"/>
        <end position="10"/>
    </location>
</feature>